<dbReference type="PANTHER" id="PTHR21496:SF23">
    <property type="entry name" value="3-PHENYLPROPIONATE_CINNAMIC ACID DIOXYGENASE FERREDOXIN SUBUNIT"/>
    <property type="match status" value="1"/>
</dbReference>
<reference evidence="6 7" key="1">
    <citation type="submission" date="2019-02" db="EMBL/GenBank/DDBJ databases">
        <title>Deep-cultivation of Planctomycetes and their phenomic and genomic characterization uncovers novel biology.</title>
        <authorList>
            <person name="Wiegand S."/>
            <person name="Jogler M."/>
            <person name="Boedeker C."/>
            <person name="Pinto D."/>
            <person name="Vollmers J."/>
            <person name="Rivas-Marin E."/>
            <person name="Kohn T."/>
            <person name="Peeters S.H."/>
            <person name="Heuer A."/>
            <person name="Rast P."/>
            <person name="Oberbeckmann S."/>
            <person name="Bunk B."/>
            <person name="Jeske O."/>
            <person name="Meyerdierks A."/>
            <person name="Storesund J.E."/>
            <person name="Kallscheuer N."/>
            <person name="Luecker S."/>
            <person name="Lage O.M."/>
            <person name="Pohl T."/>
            <person name="Merkel B.J."/>
            <person name="Hornburger P."/>
            <person name="Mueller R.-W."/>
            <person name="Bruemmer F."/>
            <person name="Labrenz M."/>
            <person name="Spormann A.M."/>
            <person name="Op den Camp H."/>
            <person name="Overmann J."/>
            <person name="Amann R."/>
            <person name="Jetten M.S.M."/>
            <person name="Mascher T."/>
            <person name="Medema M.H."/>
            <person name="Devos D.P."/>
            <person name="Kaster A.-K."/>
            <person name="Ovreas L."/>
            <person name="Rohde M."/>
            <person name="Galperin M.Y."/>
            <person name="Jogler C."/>
        </authorList>
    </citation>
    <scope>NUCLEOTIDE SEQUENCE [LARGE SCALE GENOMIC DNA]</scope>
    <source>
        <strain evidence="6 7">EC9</strain>
    </source>
</reference>
<dbReference type="KEGG" id="ruv:EC9_53510"/>
<feature type="domain" description="Rieske" evidence="5">
    <location>
        <begin position="12"/>
        <end position="107"/>
    </location>
</feature>
<dbReference type="GO" id="GO:0008942">
    <property type="term" value="F:nitrite reductase [NAD(P)H] activity"/>
    <property type="evidence" value="ECO:0007669"/>
    <property type="project" value="UniProtKB-EC"/>
</dbReference>
<dbReference type="OrthoDB" id="9795104at2"/>
<proteinExistence type="predicted"/>
<dbReference type="AlphaFoldDB" id="A0A517M8C3"/>
<dbReference type="Gene3D" id="2.102.10.10">
    <property type="entry name" value="Rieske [2Fe-2S] iron-sulphur domain"/>
    <property type="match status" value="1"/>
</dbReference>
<organism evidence="6 7">
    <name type="scientific">Rosistilla ulvae</name>
    <dbReference type="NCBI Taxonomy" id="1930277"/>
    <lineage>
        <taxon>Bacteria</taxon>
        <taxon>Pseudomonadati</taxon>
        <taxon>Planctomycetota</taxon>
        <taxon>Planctomycetia</taxon>
        <taxon>Pirellulales</taxon>
        <taxon>Pirellulaceae</taxon>
        <taxon>Rosistilla</taxon>
    </lineage>
</organism>
<evidence type="ECO:0000259" key="5">
    <source>
        <dbReference type="PROSITE" id="PS51296"/>
    </source>
</evidence>
<name>A0A517M8C3_9BACT</name>
<keyword evidence="6" id="KW-0560">Oxidoreductase</keyword>
<dbReference type="PROSITE" id="PS51296">
    <property type="entry name" value="RIESKE"/>
    <property type="match status" value="1"/>
</dbReference>
<dbReference type="InterPro" id="IPR017941">
    <property type="entry name" value="Rieske_2Fe-2S"/>
</dbReference>
<sequence>MTEPNMNAAENWTTIAKSEEIEEGIGREFLVGTRIVAVFRVDGQLFAIDGICPHQGGPLADGAVRDGCVTCPWHGWQFELTSGRHTISGRNLAETFPIRDRDGIVELIVADEV</sequence>
<evidence type="ECO:0000256" key="2">
    <source>
        <dbReference type="ARBA" id="ARBA00022723"/>
    </source>
</evidence>
<evidence type="ECO:0000313" key="7">
    <source>
        <dbReference type="Proteomes" id="UP000319557"/>
    </source>
</evidence>
<dbReference type="SUPFAM" id="SSF50022">
    <property type="entry name" value="ISP domain"/>
    <property type="match status" value="1"/>
</dbReference>
<evidence type="ECO:0000313" key="6">
    <source>
        <dbReference type="EMBL" id="QDS91131.1"/>
    </source>
</evidence>
<evidence type="ECO:0000256" key="1">
    <source>
        <dbReference type="ARBA" id="ARBA00022714"/>
    </source>
</evidence>
<evidence type="ECO:0000256" key="4">
    <source>
        <dbReference type="ARBA" id="ARBA00023014"/>
    </source>
</evidence>
<dbReference type="Proteomes" id="UP000319557">
    <property type="component" value="Chromosome"/>
</dbReference>
<evidence type="ECO:0000256" key="3">
    <source>
        <dbReference type="ARBA" id="ARBA00023004"/>
    </source>
</evidence>
<dbReference type="InterPro" id="IPR036922">
    <property type="entry name" value="Rieske_2Fe-2S_sf"/>
</dbReference>
<keyword evidence="4" id="KW-0411">Iron-sulfur</keyword>
<dbReference type="EC" id="1.7.1.4" evidence="6"/>
<keyword evidence="7" id="KW-1185">Reference proteome</keyword>
<gene>
    <name evidence="6" type="primary">nasE</name>
    <name evidence="6" type="ORF">EC9_53510</name>
</gene>
<accession>A0A517M8C3</accession>
<dbReference type="PANTHER" id="PTHR21496">
    <property type="entry name" value="FERREDOXIN-RELATED"/>
    <property type="match status" value="1"/>
</dbReference>
<protein>
    <submittedName>
        <fullName evidence="6">Assimilatory nitrite reductase [NAD(P)H] small subunit</fullName>
        <ecNumber evidence="6">1.7.1.4</ecNumber>
    </submittedName>
</protein>
<keyword evidence="1" id="KW-0001">2Fe-2S</keyword>
<dbReference type="EMBL" id="CP036261">
    <property type="protein sequence ID" value="QDS91131.1"/>
    <property type="molecule type" value="Genomic_DNA"/>
</dbReference>
<dbReference type="GO" id="GO:0051537">
    <property type="term" value="F:2 iron, 2 sulfur cluster binding"/>
    <property type="evidence" value="ECO:0007669"/>
    <property type="project" value="UniProtKB-KW"/>
</dbReference>
<keyword evidence="3" id="KW-0408">Iron</keyword>
<dbReference type="GO" id="GO:0046872">
    <property type="term" value="F:metal ion binding"/>
    <property type="evidence" value="ECO:0007669"/>
    <property type="project" value="UniProtKB-KW"/>
</dbReference>
<keyword evidence="2" id="KW-0479">Metal-binding</keyword>
<dbReference type="Pfam" id="PF00355">
    <property type="entry name" value="Rieske"/>
    <property type="match status" value="1"/>
</dbReference>